<dbReference type="AlphaFoldDB" id="V5H473"/>
<protein>
    <submittedName>
        <fullName evidence="4">Putative tick salivary peptide group 1</fullName>
    </submittedName>
</protein>
<evidence type="ECO:0000313" key="4">
    <source>
        <dbReference type="EMBL" id="JAB69052.1"/>
    </source>
</evidence>
<comment type="subcellular location">
    <subcellularLocation>
        <location evidence="1">Secreted</location>
    </subcellularLocation>
</comment>
<evidence type="ECO:0000256" key="3">
    <source>
        <dbReference type="SAM" id="SignalP"/>
    </source>
</evidence>
<dbReference type="EMBL" id="GANP01015416">
    <property type="protein sequence ID" value="JAB69052.1"/>
    <property type="molecule type" value="mRNA"/>
</dbReference>
<proteinExistence type="evidence at transcript level"/>
<keyword evidence="3" id="KW-0732">Signal</keyword>
<reference evidence="4" key="1">
    <citation type="journal article" date="2015" name="Sci. Rep.">
        <title>Tissue- and time-dependent transcription in Ixodes ricinus salivary glands and midguts when blood feeding on the vertebrate host.</title>
        <authorList>
            <person name="Kotsyfakis M."/>
            <person name="Schwarz A."/>
            <person name="Erhart J."/>
            <person name="Ribeiro J.M."/>
        </authorList>
    </citation>
    <scope>NUCLEOTIDE SEQUENCE</scope>
    <source>
        <tissue evidence="4">Salivary gland and midgut</tissue>
    </source>
</reference>
<keyword evidence="2" id="KW-0964">Secreted</keyword>
<dbReference type="InterPro" id="IPR011694">
    <property type="entry name" value="Ixonnexin-like"/>
</dbReference>
<evidence type="ECO:0000256" key="2">
    <source>
        <dbReference type="ARBA" id="ARBA00022525"/>
    </source>
</evidence>
<name>V5H473_IXORI</name>
<feature type="chain" id="PRO_5004737692" evidence="3">
    <location>
        <begin position="22"/>
        <end position="83"/>
    </location>
</feature>
<organism evidence="4">
    <name type="scientific">Ixodes ricinus</name>
    <name type="common">Common tick</name>
    <name type="synonym">Acarus ricinus</name>
    <dbReference type="NCBI Taxonomy" id="34613"/>
    <lineage>
        <taxon>Eukaryota</taxon>
        <taxon>Metazoa</taxon>
        <taxon>Ecdysozoa</taxon>
        <taxon>Arthropoda</taxon>
        <taxon>Chelicerata</taxon>
        <taxon>Arachnida</taxon>
        <taxon>Acari</taxon>
        <taxon>Parasitiformes</taxon>
        <taxon>Ixodida</taxon>
        <taxon>Ixodoidea</taxon>
        <taxon>Ixodidae</taxon>
        <taxon>Ixodinae</taxon>
        <taxon>Ixodes</taxon>
    </lineage>
</organism>
<evidence type="ECO:0000256" key="1">
    <source>
        <dbReference type="ARBA" id="ARBA00004613"/>
    </source>
</evidence>
<sequence length="83" mass="9108">MGLTGTTLVLVSLAFFGSAAAHNRRNGTRPESEQNREGCVLLLTGTLTLITWDQILLQKTVKHAFNNDRWSGNIVKTGSMSFD</sequence>
<dbReference type="GO" id="GO:0005576">
    <property type="term" value="C:extracellular region"/>
    <property type="evidence" value="ECO:0007669"/>
    <property type="project" value="UniProtKB-SubCell"/>
</dbReference>
<dbReference type="Pfam" id="PF07771">
    <property type="entry name" value="TSGP1"/>
    <property type="match status" value="1"/>
</dbReference>
<feature type="signal peptide" evidence="3">
    <location>
        <begin position="1"/>
        <end position="21"/>
    </location>
</feature>
<accession>V5H473</accession>